<dbReference type="STRING" id="1393122.SAMN05660895_1599"/>
<proteinExistence type="predicted"/>
<accession>A0A1I7NFA6</accession>
<evidence type="ECO:0000256" key="1">
    <source>
        <dbReference type="SAM" id="Phobius"/>
    </source>
</evidence>
<dbReference type="EMBL" id="FPCJ01000001">
    <property type="protein sequence ID" value="SFV33226.1"/>
    <property type="molecule type" value="Genomic_DNA"/>
</dbReference>
<feature type="transmembrane region" description="Helical" evidence="1">
    <location>
        <begin position="198"/>
        <end position="221"/>
    </location>
</feature>
<sequence>MSQLKPLARIAHLSGRQRQVVALACTCLAAVWIQSFPHQPWIVRVSELWLIYAGVMLLTMWCAILLVHPAEIKRRAALLDMGQTLIFTFILLAAVASLLAMVKLLHLPAGAFYAQWWFLLMVVTVSWLLVHTIFAMHYAHMYYYGKRADDSSGKGWGLEFPEEKRPDYMDFAYFSFCLGMTFQVSDVQISSRSIRRLAFLHALIAFLFNTFILAMMVNLLAGKL</sequence>
<dbReference type="Pfam" id="PF07077">
    <property type="entry name" value="DUF1345"/>
    <property type="match status" value="1"/>
</dbReference>
<organism evidence="2 3">
    <name type="scientific">Thermoflavifilum thermophilum</name>
    <dbReference type="NCBI Taxonomy" id="1393122"/>
    <lineage>
        <taxon>Bacteria</taxon>
        <taxon>Pseudomonadati</taxon>
        <taxon>Bacteroidota</taxon>
        <taxon>Chitinophagia</taxon>
        <taxon>Chitinophagales</taxon>
        <taxon>Chitinophagaceae</taxon>
        <taxon>Thermoflavifilum</taxon>
    </lineage>
</organism>
<feature type="transmembrane region" description="Helical" evidence="1">
    <location>
        <begin position="20"/>
        <end position="37"/>
    </location>
</feature>
<dbReference type="InterPro" id="IPR009781">
    <property type="entry name" value="DUF1345"/>
</dbReference>
<feature type="transmembrane region" description="Helical" evidence="1">
    <location>
        <begin position="84"/>
        <end position="104"/>
    </location>
</feature>
<dbReference type="RefSeq" id="WP_177224160.1">
    <property type="nucleotide sequence ID" value="NZ_FPCJ01000001.1"/>
</dbReference>
<keyword evidence="1" id="KW-1133">Transmembrane helix</keyword>
<gene>
    <name evidence="2" type="ORF">SAMN05660895_1599</name>
</gene>
<keyword evidence="3" id="KW-1185">Reference proteome</keyword>
<reference evidence="3" key="1">
    <citation type="submission" date="2016-10" db="EMBL/GenBank/DDBJ databases">
        <authorList>
            <person name="Varghese N."/>
            <person name="Submissions S."/>
        </authorList>
    </citation>
    <scope>NUCLEOTIDE SEQUENCE [LARGE SCALE GENOMIC DNA]</scope>
    <source>
        <strain evidence="3">DSM 14807</strain>
    </source>
</reference>
<keyword evidence="1" id="KW-0472">Membrane</keyword>
<feature type="transmembrane region" description="Helical" evidence="1">
    <location>
        <begin position="49"/>
        <end position="72"/>
    </location>
</feature>
<protein>
    <submittedName>
        <fullName evidence="2">Uncharacterized membrane protein</fullName>
    </submittedName>
</protein>
<name>A0A1I7NFA6_9BACT</name>
<evidence type="ECO:0000313" key="2">
    <source>
        <dbReference type="EMBL" id="SFV33226.1"/>
    </source>
</evidence>
<feature type="transmembrane region" description="Helical" evidence="1">
    <location>
        <begin position="116"/>
        <end position="139"/>
    </location>
</feature>
<evidence type="ECO:0000313" key="3">
    <source>
        <dbReference type="Proteomes" id="UP000199537"/>
    </source>
</evidence>
<dbReference type="AlphaFoldDB" id="A0A1I7NFA6"/>
<dbReference type="Proteomes" id="UP000199537">
    <property type="component" value="Unassembled WGS sequence"/>
</dbReference>
<keyword evidence="1" id="KW-0812">Transmembrane</keyword>
<dbReference type="Gene3D" id="1.10.287.70">
    <property type="match status" value="1"/>
</dbReference>